<dbReference type="Proteomes" id="UP000245430">
    <property type="component" value="Unassembled WGS sequence"/>
</dbReference>
<organism evidence="3 4">
    <name type="scientific">Xanthomarina spongicola</name>
    <dbReference type="NCBI Taxonomy" id="570520"/>
    <lineage>
        <taxon>Bacteria</taxon>
        <taxon>Pseudomonadati</taxon>
        <taxon>Bacteroidota</taxon>
        <taxon>Flavobacteriia</taxon>
        <taxon>Flavobacteriales</taxon>
        <taxon>Flavobacteriaceae</taxon>
        <taxon>Xanthomarina</taxon>
    </lineage>
</organism>
<sequence>AIDSATGTITGGVSGMTYTVEYTTGGDCSESSTHNVTVLLAEDASFTLTTTCDGATAAITGDLGGTFAFNPEPGDGATIDPETGTITGGFLGSTYNVEYTTSGPCPVSSIVAITVEDLEDPVAICNNITVMLGSNGMYMLTEEDINSIGMDSTDDCGIDSMSVSINNFTCDDIGENIVTLTVTDFGGNTSTCEATITVDGIIPSVEITETPLSVFCQGVILTAESDVTVTYLWSTGETTESIVVTENGTYGLTVTSETNCSTFVQYTVSNIEEGTPLSEYAIYAANDVFLHGENVVQSGGVGVGSYNGEIKLHQDSHIVDFGQAMNFTLNQGSTIGEEINEVSNPIMPDFMYNTQSNNSSPSVTIVNGDTQTLDGDVYDQVWVRDGATVIFSQPNVFVNRIKTSQGANIEFEGCSNVYVNNMFILAKYGTINSRGNSVTFYVNNDVHVEKGSNVRAIIYSNGHQILAKGSNVNSNNPETTYMTGLFIGNKVHGLNNVIWNSDVICDPCPVSEPDENRYINFDVTSWPNPSDTVFNLRLITDDLTNNAIIEVFDMNNKLVHTNIFRPEQRYSFGSRLDGGVYIVKVSQAKNSKIIRLVKF</sequence>
<dbReference type="NCBIfam" id="TIGR04183">
    <property type="entry name" value="Por_Secre_tail"/>
    <property type="match status" value="1"/>
</dbReference>
<dbReference type="Gene3D" id="2.60.40.10">
    <property type="entry name" value="Immunoglobulins"/>
    <property type="match status" value="1"/>
</dbReference>
<accession>A0A316DEP8</accession>
<name>A0A316DEP8_9FLAO</name>
<dbReference type="RefSeq" id="WP_146192607.1">
    <property type="nucleotide sequence ID" value="NZ_QGGP01000022.1"/>
</dbReference>
<keyword evidence="1" id="KW-0732">Signal</keyword>
<comment type="caution">
    <text evidence="3">The sequence shown here is derived from an EMBL/GenBank/DDBJ whole genome shotgun (WGS) entry which is preliminary data.</text>
</comment>
<evidence type="ECO:0000256" key="1">
    <source>
        <dbReference type="ARBA" id="ARBA00022729"/>
    </source>
</evidence>
<feature type="domain" description="Secretion system C-terminal sorting" evidence="2">
    <location>
        <begin position="526"/>
        <end position="593"/>
    </location>
</feature>
<dbReference type="InterPro" id="IPR026444">
    <property type="entry name" value="Secre_tail"/>
</dbReference>
<proteinExistence type="predicted"/>
<dbReference type="AlphaFoldDB" id="A0A316DEP8"/>
<evidence type="ECO:0000313" key="4">
    <source>
        <dbReference type="Proteomes" id="UP000245430"/>
    </source>
</evidence>
<protein>
    <submittedName>
        <fullName evidence="3">Putative secreted protein (Por secretion system target)</fullName>
    </submittedName>
</protein>
<dbReference type="OrthoDB" id="9805017at2"/>
<evidence type="ECO:0000259" key="2">
    <source>
        <dbReference type="Pfam" id="PF18962"/>
    </source>
</evidence>
<evidence type="ECO:0000313" key="3">
    <source>
        <dbReference type="EMBL" id="PWK16717.1"/>
    </source>
</evidence>
<dbReference type="InterPro" id="IPR013783">
    <property type="entry name" value="Ig-like_fold"/>
</dbReference>
<dbReference type="Pfam" id="PF18962">
    <property type="entry name" value="Por_Secre_tail"/>
    <property type="match status" value="1"/>
</dbReference>
<gene>
    <name evidence="3" type="ORF">LX78_02952</name>
</gene>
<dbReference type="EMBL" id="QGGP01000022">
    <property type="protein sequence ID" value="PWK16717.1"/>
    <property type="molecule type" value="Genomic_DNA"/>
</dbReference>
<feature type="non-terminal residue" evidence="3">
    <location>
        <position position="1"/>
    </location>
</feature>
<keyword evidence="4" id="KW-1185">Reference proteome</keyword>
<reference evidence="3 4" key="1">
    <citation type="submission" date="2018-05" db="EMBL/GenBank/DDBJ databases">
        <title>Genomic Encyclopedia of Archaeal and Bacterial Type Strains, Phase II (KMG-II): from individual species to whole genera.</title>
        <authorList>
            <person name="Goeker M."/>
        </authorList>
    </citation>
    <scope>NUCLEOTIDE SEQUENCE [LARGE SCALE GENOMIC DNA]</scope>
    <source>
        <strain evidence="3 4">DSM 22637</strain>
    </source>
</reference>